<evidence type="ECO:0000256" key="1">
    <source>
        <dbReference type="SAM" id="Phobius"/>
    </source>
</evidence>
<reference evidence="2 3" key="1">
    <citation type="submission" date="2023-05" db="EMBL/GenBank/DDBJ databases">
        <title>Pseudodonghicola sp. nov.</title>
        <authorList>
            <person name="Huang J."/>
        </authorList>
    </citation>
    <scope>NUCLEOTIDE SEQUENCE [LARGE SCALE GENOMIC DNA]</scope>
    <source>
        <strain evidence="2 3">IC7</strain>
    </source>
</reference>
<proteinExistence type="predicted"/>
<evidence type="ECO:0000313" key="3">
    <source>
        <dbReference type="Proteomes" id="UP001243757"/>
    </source>
</evidence>
<comment type="caution">
    <text evidence="2">The sequence shown here is derived from an EMBL/GenBank/DDBJ whole genome shotgun (WGS) entry which is preliminary data.</text>
</comment>
<keyword evidence="1" id="KW-0472">Membrane</keyword>
<accession>A0ABT7EY28</accession>
<keyword evidence="1" id="KW-0812">Transmembrane</keyword>
<dbReference type="RefSeq" id="WP_284480062.1">
    <property type="nucleotide sequence ID" value="NZ_JASNJD010000003.1"/>
</dbReference>
<protein>
    <submittedName>
        <fullName evidence="2">Uncharacterized protein</fullName>
    </submittedName>
</protein>
<dbReference type="EMBL" id="JASNJD010000003">
    <property type="protein sequence ID" value="MDK3017247.1"/>
    <property type="molecule type" value="Genomic_DNA"/>
</dbReference>
<keyword evidence="3" id="KW-1185">Reference proteome</keyword>
<sequence>MSDPLSVVAGEHGVIRVFALEMRPEQAAFQREEGAAAQMLGVATLEPGQVDVIRIADLEELGLAGYLTEGCGIPDAQIAPDRARLAALTGWVMVVRSRAFGGRAAQIAPAPELRLVATYREPGTDWTAAPLKSQSAEPFSAARPSPRAARARARRIGATLFAVVMALIALLLWLVIA</sequence>
<evidence type="ECO:0000313" key="2">
    <source>
        <dbReference type="EMBL" id="MDK3017247.1"/>
    </source>
</evidence>
<name>A0ABT7EY28_9RHOB</name>
<dbReference type="Proteomes" id="UP001243757">
    <property type="component" value="Unassembled WGS sequence"/>
</dbReference>
<gene>
    <name evidence="2" type="ORF">QO033_06135</name>
</gene>
<organism evidence="2 3">
    <name type="scientific">Pseudodonghicola flavimaris</name>
    <dbReference type="NCBI Taxonomy" id="3050036"/>
    <lineage>
        <taxon>Bacteria</taxon>
        <taxon>Pseudomonadati</taxon>
        <taxon>Pseudomonadota</taxon>
        <taxon>Alphaproteobacteria</taxon>
        <taxon>Rhodobacterales</taxon>
        <taxon>Paracoccaceae</taxon>
        <taxon>Pseudodonghicola</taxon>
    </lineage>
</organism>
<feature type="transmembrane region" description="Helical" evidence="1">
    <location>
        <begin position="156"/>
        <end position="176"/>
    </location>
</feature>
<keyword evidence="1" id="KW-1133">Transmembrane helix</keyword>